<comment type="caution">
    <text evidence="2">The sequence shown here is derived from an EMBL/GenBank/DDBJ whole genome shotgun (WGS) entry which is preliminary data.</text>
</comment>
<gene>
    <name evidence="2" type="ORF">AB6713_08025</name>
</gene>
<organism evidence="2 3">
    <name type="scientific">Luteimonas salinilitoris</name>
    <dbReference type="NCBI Taxonomy" id="3237697"/>
    <lineage>
        <taxon>Bacteria</taxon>
        <taxon>Pseudomonadati</taxon>
        <taxon>Pseudomonadota</taxon>
        <taxon>Gammaproteobacteria</taxon>
        <taxon>Lysobacterales</taxon>
        <taxon>Lysobacteraceae</taxon>
        <taxon>Luteimonas</taxon>
    </lineage>
</organism>
<evidence type="ECO:0000256" key="1">
    <source>
        <dbReference type="SAM" id="MobiDB-lite"/>
    </source>
</evidence>
<feature type="region of interest" description="Disordered" evidence="1">
    <location>
        <begin position="88"/>
        <end position="138"/>
    </location>
</feature>
<dbReference type="Proteomes" id="UP001566331">
    <property type="component" value="Unassembled WGS sequence"/>
</dbReference>
<evidence type="ECO:0000313" key="3">
    <source>
        <dbReference type="Proteomes" id="UP001566331"/>
    </source>
</evidence>
<keyword evidence="3" id="KW-1185">Reference proteome</keyword>
<protein>
    <submittedName>
        <fullName evidence="2">Uncharacterized protein</fullName>
    </submittedName>
</protein>
<dbReference type="InterPro" id="IPR012341">
    <property type="entry name" value="6hp_glycosidase-like_sf"/>
</dbReference>
<sequence>MEHGQNNRCWDDRDVPRPESYCADYDWQRGKPSDALTAVALYPRFAGVAPPERARRTAVAAHQHLLRPGGEGSANQEGLPAAQACKCLSRGSESGPAPDSRRLNKAVDGLVHTFPKASPKSVKTQPQWTSQSGKALDR</sequence>
<dbReference type="SUPFAM" id="SSF48208">
    <property type="entry name" value="Six-hairpin glycosidases"/>
    <property type="match status" value="1"/>
</dbReference>
<dbReference type="RefSeq" id="WP_370563887.1">
    <property type="nucleotide sequence ID" value="NZ_JBFWIB010000005.1"/>
</dbReference>
<evidence type="ECO:0000313" key="2">
    <source>
        <dbReference type="EMBL" id="MEZ0474565.1"/>
    </source>
</evidence>
<proteinExistence type="predicted"/>
<accession>A0ABV4HP99</accession>
<dbReference type="EMBL" id="JBFWIC010000008">
    <property type="protein sequence ID" value="MEZ0474565.1"/>
    <property type="molecule type" value="Genomic_DNA"/>
</dbReference>
<reference evidence="2 3" key="1">
    <citation type="submission" date="2024-07" db="EMBL/GenBank/DDBJ databases">
        <title>Luteimonas salilacus sp. nov., isolated from the shore soil of Salt Lake in Tibet of China.</title>
        <authorList>
            <person name="Zhang X."/>
            <person name="Li A."/>
        </authorList>
    </citation>
    <scope>NUCLEOTIDE SEQUENCE [LARGE SCALE GENOMIC DNA]</scope>
    <source>
        <strain evidence="2 3">B3-2-R+30</strain>
    </source>
</reference>
<feature type="compositionally biased region" description="Polar residues" evidence="1">
    <location>
        <begin position="121"/>
        <end position="138"/>
    </location>
</feature>
<dbReference type="InterPro" id="IPR008928">
    <property type="entry name" value="6-hairpin_glycosidase_sf"/>
</dbReference>
<name>A0ABV4HP99_9GAMM</name>
<feature type="region of interest" description="Disordered" evidence="1">
    <location>
        <begin position="61"/>
        <end position="80"/>
    </location>
</feature>
<dbReference type="Gene3D" id="1.50.10.10">
    <property type="match status" value="1"/>
</dbReference>